<dbReference type="PROSITE" id="PS50111">
    <property type="entry name" value="CHEMOTAXIS_TRANSDUC_2"/>
    <property type="match status" value="1"/>
</dbReference>
<dbReference type="Gene3D" id="6.10.340.10">
    <property type="match status" value="1"/>
</dbReference>
<accession>A0ABS0HM97</accession>
<dbReference type="PANTHER" id="PTHR43531:SF11">
    <property type="entry name" value="METHYL-ACCEPTING CHEMOTAXIS PROTEIN 3"/>
    <property type="match status" value="1"/>
</dbReference>
<evidence type="ECO:0000256" key="2">
    <source>
        <dbReference type="ARBA" id="ARBA00029447"/>
    </source>
</evidence>
<feature type="compositionally biased region" description="Low complexity" evidence="4">
    <location>
        <begin position="599"/>
        <end position="612"/>
    </location>
</feature>
<organism evidence="8 9">
    <name type="scientific">Novosphingobium jiangmenense</name>
    <dbReference type="NCBI Taxonomy" id="2791981"/>
    <lineage>
        <taxon>Bacteria</taxon>
        <taxon>Pseudomonadati</taxon>
        <taxon>Pseudomonadota</taxon>
        <taxon>Alphaproteobacteria</taxon>
        <taxon>Sphingomonadales</taxon>
        <taxon>Sphingomonadaceae</taxon>
        <taxon>Novosphingobium</taxon>
    </lineage>
</organism>
<dbReference type="InterPro" id="IPR024478">
    <property type="entry name" value="HlyB_4HB_MCP"/>
</dbReference>
<dbReference type="CDD" id="cd06225">
    <property type="entry name" value="HAMP"/>
    <property type="match status" value="1"/>
</dbReference>
<evidence type="ECO:0000259" key="7">
    <source>
        <dbReference type="PROSITE" id="PS50885"/>
    </source>
</evidence>
<evidence type="ECO:0000313" key="9">
    <source>
        <dbReference type="Proteomes" id="UP000600799"/>
    </source>
</evidence>
<reference evidence="8 9" key="1">
    <citation type="submission" date="2020-11" db="EMBL/GenBank/DDBJ databases">
        <title>The genome sequence of Novosphingobium sp. 1Y9A.</title>
        <authorList>
            <person name="Liu Y."/>
        </authorList>
    </citation>
    <scope>NUCLEOTIDE SEQUENCE [LARGE SCALE GENOMIC DNA]</scope>
    <source>
        <strain evidence="8 9">1Y9A</strain>
    </source>
</reference>
<dbReference type="SUPFAM" id="SSF58104">
    <property type="entry name" value="Methyl-accepting chemotaxis protein (MCP) signaling domain"/>
    <property type="match status" value="1"/>
</dbReference>
<dbReference type="SUPFAM" id="SSF158472">
    <property type="entry name" value="HAMP domain-like"/>
    <property type="match status" value="1"/>
</dbReference>
<comment type="caution">
    <text evidence="8">The sequence shown here is derived from an EMBL/GenBank/DDBJ whole genome shotgun (WGS) entry which is preliminary data.</text>
</comment>
<dbReference type="RefSeq" id="WP_196277408.1">
    <property type="nucleotide sequence ID" value="NZ_JADQDC010000023.1"/>
</dbReference>
<dbReference type="InterPro" id="IPR003660">
    <property type="entry name" value="HAMP_dom"/>
</dbReference>
<dbReference type="InterPro" id="IPR004089">
    <property type="entry name" value="MCPsignal_dom"/>
</dbReference>
<dbReference type="Gene3D" id="1.10.287.950">
    <property type="entry name" value="Methyl-accepting chemotaxis protein"/>
    <property type="match status" value="1"/>
</dbReference>
<keyword evidence="3" id="KW-0807">Transducer</keyword>
<dbReference type="Pfam" id="PF00015">
    <property type="entry name" value="MCPsignal"/>
    <property type="match status" value="1"/>
</dbReference>
<evidence type="ECO:0000256" key="1">
    <source>
        <dbReference type="ARBA" id="ARBA00022500"/>
    </source>
</evidence>
<dbReference type="Proteomes" id="UP000600799">
    <property type="component" value="Unassembled WGS sequence"/>
</dbReference>
<feature type="transmembrane region" description="Helical" evidence="5">
    <location>
        <begin position="189"/>
        <end position="209"/>
    </location>
</feature>
<comment type="similarity">
    <text evidence="2">Belongs to the methyl-accepting chemotaxis (MCP) protein family.</text>
</comment>
<evidence type="ECO:0000256" key="4">
    <source>
        <dbReference type="SAM" id="MobiDB-lite"/>
    </source>
</evidence>
<dbReference type="PANTHER" id="PTHR43531">
    <property type="entry name" value="PROTEIN ICFG"/>
    <property type="match status" value="1"/>
</dbReference>
<sequence length="627" mass="65695">MLRFNITTKFIAAFSLLLAATAAMGLVAVGKIGEVNAISDEQRDVWIPGAELLGDIHAYTSQYRLKQDEMFSATTPEAVARSEKMLRNARNAIDGGIADYEKLTRTPEQKNAVTALKQAWSALIAQDQTLQKMALAGDATGAQLIHDSEGLDSFYTLEDATLSAIDANKKASAAVAAHAADIAASARKFTFGAMGLALLAAVVLLLWLMRNIAAPVVRMADAVTRLVDGDHSVHVPGTARSDELGQLARALDKFRDVFASDQLRAEAEQARAQETQVTIDAIGDGLTALAQGNLTFRVKENGSGALAKLHVDYNAAVTALERVLGKIVEGCRTIKLGTDEIASASTDLALRTEQQATSLAETSRTLSEFTTSVKTTADNARQTSSRLSVARSTADSVGDTANRAVAAMRSIEASSREMAEIVGVIDGIAFQTNLLALNAGVEAARAGDAGKGFAVVATEVRALAQRSADAAKSIRDLIAKSTDEVSGGVALVESSGEALRQIVTEVSAVSELVDAIAEAAGQQAAGIADISAMVGSMDSFTQQNAAMVEESSAGTRNLAAETLNLVDQLGKFRLGATHSVEIPARTRAVVVHEAPPAPAPVVASSPRPAPVRGNTALKADEDDWSEF</sequence>
<keyword evidence="1" id="KW-0145">Chemotaxis</keyword>
<evidence type="ECO:0000256" key="3">
    <source>
        <dbReference type="PROSITE-ProRule" id="PRU00284"/>
    </source>
</evidence>
<proteinExistence type="inferred from homology"/>
<feature type="domain" description="HAMP" evidence="7">
    <location>
        <begin position="210"/>
        <end position="263"/>
    </location>
</feature>
<gene>
    <name evidence="8" type="ORF">I2488_19230</name>
</gene>
<name>A0ABS0HM97_9SPHN</name>
<evidence type="ECO:0000256" key="5">
    <source>
        <dbReference type="SAM" id="Phobius"/>
    </source>
</evidence>
<evidence type="ECO:0000313" key="8">
    <source>
        <dbReference type="EMBL" id="MBF9153141.1"/>
    </source>
</evidence>
<dbReference type="SMART" id="SM00304">
    <property type="entry name" value="HAMP"/>
    <property type="match status" value="2"/>
</dbReference>
<keyword evidence="5" id="KW-0472">Membrane</keyword>
<feature type="region of interest" description="Disordered" evidence="4">
    <location>
        <begin position="599"/>
        <end position="627"/>
    </location>
</feature>
<evidence type="ECO:0000259" key="6">
    <source>
        <dbReference type="PROSITE" id="PS50111"/>
    </source>
</evidence>
<keyword evidence="5" id="KW-0812">Transmembrane</keyword>
<dbReference type="PROSITE" id="PS50885">
    <property type="entry name" value="HAMP"/>
    <property type="match status" value="2"/>
</dbReference>
<dbReference type="Pfam" id="PF00672">
    <property type="entry name" value="HAMP"/>
    <property type="match status" value="1"/>
</dbReference>
<keyword evidence="5" id="KW-1133">Transmembrane helix</keyword>
<dbReference type="InterPro" id="IPR051310">
    <property type="entry name" value="MCP_chemotaxis"/>
</dbReference>
<feature type="domain" description="HAMP" evidence="7">
    <location>
        <begin position="279"/>
        <end position="325"/>
    </location>
</feature>
<protein>
    <submittedName>
        <fullName evidence="8">MCP four helix bundle domain-containing protein</fullName>
    </submittedName>
</protein>
<feature type="domain" description="Methyl-accepting transducer" evidence="6">
    <location>
        <begin position="330"/>
        <end position="559"/>
    </location>
</feature>
<keyword evidence="9" id="KW-1185">Reference proteome</keyword>
<dbReference type="Pfam" id="PF12729">
    <property type="entry name" value="4HB_MCP_1"/>
    <property type="match status" value="1"/>
</dbReference>
<dbReference type="EMBL" id="JADQDC010000023">
    <property type="protein sequence ID" value="MBF9153141.1"/>
    <property type="molecule type" value="Genomic_DNA"/>
</dbReference>
<dbReference type="SMART" id="SM00283">
    <property type="entry name" value="MA"/>
    <property type="match status" value="1"/>
</dbReference>